<organism evidence="3 4">
    <name type="scientific">Apiospora saccharicola</name>
    <dbReference type="NCBI Taxonomy" id="335842"/>
    <lineage>
        <taxon>Eukaryota</taxon>
        <taxon>Fungi</taxon>
        <taxon>Dikarya</taxon>
        <taxon>Ascomycota</taxon>
        <taxon>Pezizomycotina</taxon>
        <taxon>Sordariomycetes</taxon>
        <taxon>Xylariomycetidae</taxon>
        <taxon>Amphisphaeriales</taxon>
        <taxon>Apiosporaceae</taxon>
        <taxon>Apiospora</taxon>
    </lineage>
</organism>
<feature type="compositionally biased region" description="Gly residues" evidence="1">
    <location>
        <begin position="34"/>
        <end position="52"/>
    </location>
</feature>
<feature type="region of interest" description="Disordered" evidence="1">
    <location>
        <begin position="29"/>
        <end position="74"/>
    </location>
</feature>
<evidence type="ECO:0000313" key="3">
    <source>
        <dbReference type="EMBL" id="KAK8047176.1"/>
    </source>
</evidence>
<name>A0ABR1TKJ0_9PEZI</name>
<evidence type="ECO:0008006" key="5">
    <source>
        <dbReference type="Google" id="ProtNLM"/>
    </source>
</evidence>
<feature type="compositionally biased region" description="Polar residues" evidence="1">
    <location>
        <begin position="55"/>
        <end position="64"/>
    </location>
</feature>
<feature type="chain" id="PRO_5045122453" description="Secreted protein" evidence="2">
    <location>
        <begin position="20"/>
        <end position="145"/>
    </location>
</feature>
<evidence type="ECO:0000256" key="1">
    <source>
        <dbReference type="SAM" id="MobiDB-lite"/>
    </source>
</evidence>
<dbReference type="Proteomes" id="UP001446871">
    <property type="component" value="Unassembled WGS sequence"/>
</dbReference>
<sequence>MYTSTFAAFALALFSVVAAVPTNSYSNGNNSNGNGNGNNGNGNGNNGNGNGNNGTSPVPMSSAQADPRNKCSPNRVKSTVYTCAAHGEMTPVQCFAKVCANMDIPPHNGNAKRADVNIQCTDQNLFQCTIVEWRDAGDCIRTFCP</sequence>
<reference evidence="3 4" key="1">
    <citation type="submission" date="2023-01" db="EMBL/GenBank/DDBJ databases">
        <title>Analysis of 21 Apiospora genomes using comparative genomics revels a genus with tremendous synthesis potential of carbohydrate active enzymes and secondary metabolites.</title>
        <authorList>
            <person name="Sorensen T."/>
        </authorList>
    </citation>
    <scope>NUCLEOTIDE SEQUENCE [LARGE SCALE GENOMIC DNA]</scope>
    <source>
        <strain evidence="3 4">CBS 83171</strain>
    </source>
</reference>
<protein>
    <recommendedName>
        <fullName evidence="5">Secreted protein</fullName>
    </recommendedName>
</protein>
<dbReference type="EMBL" id="JAQQWM010000009">
    <property type="protein sequence ID" value="KAK8047176.1"/>
    <property type="molecule type" value="Genomic_DNA"/>
</dbReference>
<feature type="signal peptide" evidence="2">
    <location>
        <begin position="1"/>
        <end position="19"/>
    </location>
</feature>
<gene>
    <name evidence="3" type="ORF">PG996_015240</name>
</gene>
<accession>A0ABR1TKJ0</accession>
<evidence type="ECO:0000313" key="4">
    <source>
        <dbReference type="Proteomes" id="UP001446871"/>
    </source>
</evidence>
<proteinExistence type="predicted"/>
<comment type="caution">
    <text evidence="3">The sequence shown here is derived from an EMBL/GenBank/DDBJ whole genome shotgun (WGS) entry which is preliminary data.</text>
</comment>
<keyword evidence="4" id="KW-1185">Reference proteome</keyword>
<keyword evidence="2" id="KW-0732">Signal</keyword>
<evidence type="ECO:0000256" key="2">
    <source>
        <dbReference type="SAM" id="SignalP"/>
    </source>
</evidence>